<keyword evidence="4" id="KW-1185">Reference proteome</keyword>
<dbReference type="OrthoDB" id="4062651at2759"/>
<gene>
    <name evidence="3" type="ORF">C2G38_2253192</name>
</gene>
<evidence type="ECO:0000313" key="4">
    <source>
        <dbReference type="Proteomes" id="UP000266673"/>
    </source>
</evidence>
<evidence type="ECO:0000256" key="1">
    <source>
        <dbReference type="SAM" id="MobiDB-lite"/>
    </source>
</evidence>
<comment type="caution">
    <text evidence="3">The sequence shown here is derived from an EMBL/GenBank/DDBJ whole genome shotgun (WGS) entry which is preliminary data.</text>
</comment>
<protein>
    <submittedName>
        <fullName evidence="3">Kinase-like domain-containing protein</fullName>
    </submittedName>
</protein>
<dbReference type="GO" id="GO:0004674">
    <property type="term" value="F:protein serine/threonine kinase activity"/>
    <property type="evidence" value="ECO:0007669"/>
    <property type="project" value="TreeGrafter"/>
</dbReference>
<dbReference type="SUPFAM" id="SSF56112">
    <property type="entry name" value="Protein kinase-like (PK-like)"/>
    <property type="match status" value="1"/>
</dbReference>
<keyword evidence="3" id="KW-0418">Kinase</keyword>
<dbReference type="STRING" id="44941.A0A397UCH9"/>
<sequence length="942" mass="107251">MDDDTEDNDAYIFELIRNIEHEIDNEVRNLTDDDSEEVEDEIADETEETDDETEEEAVKITNKKKINKISLHSQTKKKRNVSKSNLFNLPPPPSFQKLQHAKAYHISQVKVADKLPIAKSAGKGREWDSLTFKELLIWFALHNTQGIHNKFSVGFVVAYSKRLENYLNECNIQSFCHSEFSDHKIIGQGGFTVVYSTIFQGKKYALKSLNNNIVLDNKAFKQIKNEIKSLYNENINHPNIIKLHGFSRDPSTDNFMLVLQYANCGNLQEHLRRKQKDNIYKISWAELIKIAKEITSGLEHLHDNGIIHRDLNILMDNGKVLITDFGLSKRWNDNTPPSESSNNAVGVMAYVEPRCFGQNGRNFKRNEKSDIYSLGVLFWELTSGIPPFKNYNFAFQIQAILRNEREKVISGTPSEYAALYKKCWSSDPDQRPVLNEILIELERLSNLSIKFMINNIDVDDQYLSKDLGLSNDKNASLKSNSIEDLKKSTDVKTDSDVSVPSSSCAVISDYNVKINSSSSYLDISNLIDIPEISYADYDVSPDFLHHSSNYDAQLRYQIPFLSEDVTFSSPNCSEPLSMSESNDKLTSPLAPCTSENTISIFPLSSEYISFSPYFNDSMRSYAPVNIIGEPSPNSPNSKWPISGEENEDKLFLMDTPENTVQDVLNQQPKTTVQDVLNQQPKTTVQDVLNQQPKTTVQDVLNQQPKTTVQDVLNQQPKTTVQDVLNQQPKTTVQDVLNQQPKTTVQDVLNQQPKTTVQDVLNQQPKTTVQDVLNQQPKTTVQDVLNQQPKTTVQDVLNQQPKTTVQDVLNQQPKTTVQDVLNQQPKTTVQDVLNQQPKTTVQDVLNQQPKTTVQDVLNQQPKTTVQDVLNQQPKTTVHDVLNQQPKTTVQDVLNQQPKNTVQDVLNQQPKTNKFLKFYKKIKNIIKKKKISIKIYKQTKRTIL</sequence>
<feature type="domain" description="Protein kinase" evidence="2">
    <location>
        <begin position="180"/>
        <end position="444"/>
    </location>
</feature>
<feature type="region of interest" description="Disordered" evidence="1">
    <location>
        <begin position="26"/>
        <end position="58"/>
    </location>
</feature>
<dbReference type="EMBL" id="QKWP01001810">
    <property type="protein sequence ID" value="RIB06459.1"/>
    <property type="molecule type" value="Genomic_DNA"/>
</dbReference>
<name>A0A397UCH9_9GLOM</name>
<dbReference type="InterPro" id="IPR011009">
    <property type="entry name" value="Kinase-like_dom_sf"/>
</dbReference>
<reference evidence="3 4" key="1">
    <citation type="submission" date="2018-06" db="EMBL/GenBank/DDBJ databases">
        <title>Comparative genomics reveals the genomic features of Rhizophagus irregularis, R. cerebriforme, R. diaphanum and Gigaspora rosea, and their symbiotic lifestyle signature.</title>
        <authorList>
            <person name="Morin E."/>
            <person name="San Clemente H."/>
            <person name="Chen E.C.H."/>
            <person name="De La Providencia I."/>
            <person name="Hainaut M."/>
            <person name="Kuo A."/>
            <person name="Kohler A."/>
            <person name="Murat C."/>
            <person name="Tang N."/>
            <person name="Roy S."/>
            <person name="Loubradou J."/>
            <person name="Henrissat B."/>
            <person name="Grigoriev I.V."/>
            <person name="Corradi N."/>
            <person name="Roux C."/>
            <person name="Martin F.M."/>
        </authorList>
    </citation>
    <scope>NUCLEOTIDE SEQUENCE [LARGE SCALE GENOMIC DNA]</scope>
    <source>
        <strain evidence="3 4">DAOM 194757</strain>
    </source>
</reference>
<dbReference type="PROSITE" id="PS50011">
    <property type="entry name" value="PROTEIN_KINASE_DOM"/>
    <property type="match status" value="1"/>
</dbReference>
<dbReference type="Gene3D" id="1.10.510.10">
    <property type="entry name" value="Transferase(Phosphotransferase) domain 1"/>
    <property type="match status" value="1"/>
</dbReference>
<accession>A0A397UCH9</accession>
<proteinExistence type="predicted"/>
<dbReference type="GO" id="GO:0005524">
    <property type="term" value="F:ATP binding"/>
    <property type="evidence" value="ECO:0007669"/>
    <property type="project" value="InterPro"/>
</dbReference>
<keyword evidence="3" id="KW-0808">Transferase</keyword>
<dbReference type="SUPFAM" id="SSF158791">
    <property type="entry name" value="MgtE N-terminal domain-like"/>
    <property type="match status" value="2"/>
</dbReference>
<dbReference type="PANTHER" id="PTHR44329">
    <property type="entry name" value="SERINE/THREONINE-PROTEIN KINASE TNNI3K-RELATED"/>
    <property type="match status" value="1"/>
</dbReference>
<evidence type="ECO:0000313" key="3">
    <source>
        <dbReference type="EMBL" id="RIB06459.1"/>
    </source>
</evidence>
<dbReference type="Pfam" id="PF00069">
    <property type="entry name" value="Pkinase"/>
    <property type="match status" value="1"/>
</dbReference>
<feature type="compositionally biased region" description="Acidic residues" evidence="1">
    <location>
        <begin position="32"/>
        <end position="55"/>
    </location>
</feature>
<dbReference type="AlphaFoldDB" id="A0A397UCH9"/>
<organism evidence="3 4">
    <name type="scientific">Gigaspora rosea</name>
    <dbReference type="NCBI Taxonomy" id="44941"/>
    <lineage>
        <taxon>Eukaryota</taxon>
        <taxon>Fungi</taxon>
        <taxon>Fungi incertae sedis</taxon>
        <taxon>Mucoromycota</taxon>
        <taxon>Glomeromycotina</taxon>
        <taxon>Glomeromycetes</taxon>
        <taxon>Diversisporales</taxon>
        <taxon>Gigasporaceae</taxon>
        <taxon>Gigaspora</taxon>
    </lineage>
</organism>
<evidence type="ECO:0000259" key="2">
    <source>
        <dbReference type="PROSITE" id="PS50011"/>
    </source>
</evidence>
<dbReference type="InterPro" id="IPR051681">
    <property type="entry name" value="Ser/Thr_Kinases-Pseudokinases"/>
</dbReference>
<dbReference type="Proteomes" id="UP000266673">
    <property type="component" value="Unassembled WGS sequence"/>
</dbReference>
<dbReference type="InterPro" id="IPR000719">
    <property type="entry name" value="Prot_kinase_dom"/>
</dbReference>